<evidence type="ECO:0000256" key="4">
    <source>
        <dbReference type="ARBA" id="ARBA00023163"/>
    </source>
</evidence>
<dbReference type="GeneID" id="109409964"/>
<feature type="compositionally biased region" description="Polar residues" evidence="7">
    <location>
        <begin position="361"/>
        <end position="371"/>
    </location>
</feature>
<evidence type="ECO:0000256" key="5">
    <source>
        <dbReference type="ARBA" id="ARBA00023242"/>
    </source>
</evidence>
<dbReference type="PROSITE" id="PS50217">
    <property type="entry name" value="BZIP"/>
    <property type="match status" value="1"/>
</dbReference>
<keyword evidence="6" id="KW-0175">Coiled coil</keyword>
<dbReference type="InterPro" id="IPR040223">
    <property type="entry name" value="PAR_bZIP"/>
</dbReference>
<dbReference type="SMART" id="SM00338">
    <property type="entry name" value="BRLZ"/>
    <property type="match status" value="1"/>
</dbReference>
<evidence type="ECO:0000256" key="1">
    <source>
        <dbReference type="ARBA" id="ARBA00004123"/>
    </source>
</evidence>
<dbReference type="SUPFAM" id="SSF57959">
    <property type="entry name" value="Leucine zipper domain"/>
    <property type="match status" value="1"/>
</dbReference>
<evidence type="ECO:0000313" key="10">
    <source>
        <dbReference type="Proteomes" id="UP000069940"/>
    </source>
</evidence>
<protein>
    <recommendedName>
        <fullName evidence="8">BZIP domain-containing protein</fullName>
    </recommendedName>
</protein>
<dbReference type="Proteomes" id="UP000069940">
    <property type="component" value="Unassembled WGS sequence"/>
</dbReference>
<dbReference type="Gene3D" id="1.20.5.170">
    <property type="match status" value="1"/>
</dbReference>
<feature type="region of interest" description="Disordered" evidence="7">
    <location>
        <begin position="352"/>
        <end position="375"/>
    </location>
</feature>
<comment type="subcellular location">
    <subcellularLocation>
        <location evidence="1">Nucleus</location>
    </subcellularLocation>
</comment>
<dbReference type="PANTHER" id="PTHR11988:SF27">
    <property type="entry name" value="GH27708P"/>
    <property type="match status" value="1"/>
</dbReference>
<feature type="compositionally biased region" description="Gly residues" evidence="7">
    <location>
        <begin position="31"/>
        <end position="42"/>
    </location>
</feature>
<keyword evidence="3" id="KW-0238">DNA-binding</keyword>
<feature type="compositionally biased region" description="Polar residues" evidence="7">
    <location>
        <begin position="43"/>
        <end position="55"/>
    </location>
</feature>
<keyword evidence="5" id="KW-0539">Nucleus</keyword>
<dbReference type="RefSeq" id="XP_062709753.1">
    <property type="nucleotide sequence ID" value="XM_062853769.1"/>
</dbReference>
<feature type="compositionally biased region" description="Basic and acidic residues" evidence="7">
    <location>
        <begin position="78"/>
        <end position="93"/>
    </location>
</feature>
<dbReference type="InterPro" id="IPR046347">
    <property type="entry name" value="bZIP_sf"/>
</dbReference>
<keyword evidence="4" id="KW-0804">Transcription</keyword>
<proteinExistence type="predicted"/>
<feature type="coiled-coil region" evidence="6">
    <location>
        <begin position="460"/>
        <end position="494"/>
    </location>
</feature>
<feature type="compositionally biased region" description="Low complexity" evidence="7">
    <location>
        <begin position="179"/>
        <end position="218"/>
    </location>
</feature>
<feature type="domain" description="BZIP" evidence="8">
    <location>
        <begin position="428"/>
        <end position="491"/>
    </location>
</feature>
<sequence>MGTESACGTYYNEQQAGTGPAMTNYYQMNDSGGGGRSEGTGGNNASNENLHGSNNHPDDEVAQGVGNSNSDDPGESELDLRHQDQQRSAHNDPPRNPPVNVSNPWSISQQIQNHISNNPASSHPSRLERSNSLASNWTFPSYQRLYNENHYGIAIAAAVQHQLPGTSQPQSHQSHHLNNPSQHHQPSTHQQNQQNQQHSASHHQQLQQQQQQQQHPHSGLLMPAGINGSGGMPQNHQHLSKRFYYPSTTVFLFSGKSSNNKDICGDDKHKEDGDPWNVEAQAAFLGPNLWDKTLPYDSDLKVHQYADLDEFLSENGIPVDGLPGGHLGHSTSLTSRSDSLGHCAGLSLGLSQVTTKRERSPSPTDCMSPDTINPPSPADSIFDVAAFSMSSATRDFDPRTRAFSDEELKPQPMIKKSRKQFVPDDMKDDKYWARRRKNNMAAKRSRDARRMKENQIALRAGYLEKENMNLHREVEQLKQENMELRARLSKYQEV</sequence>
<evidence type="ECO:0000256" key="2">
    <source>
        <dbReference type="ARBA" id="ARBA00023015"/>
    </source>
</evidence>
<keyword evidence="10" id="KW-1185">Reference proteome</keyword>
<evidence type="ECO:0000313" key="9">
    <source>
        <dbReference type="EnsemblMetazoa" id="AALFPA23_009580.P13228"/>
    </source>
</evidence>
<organism evidence="9 10">
    <name type="scientific">Aedes albopictus</name>
    <name type="common">Asian tiger mosquito</name>
    <name type="synonym">Stegomyia albopicta</name>
    <dbReference type="NCBI Taxonomy" id="7160"/>
    <lineage>
        <taxon>Eukaryota</taxon>
        <taxon>Metazoa</taxon>
        <taxon>Ecdysozoa</taxon>
        <taxon>Arthropoda</taxon>
        <taxon>Hexapoda</taxon>
        <taxon>Insecta</taxon>
        <taxon>Pterygota</taxon>
        <taxon>Neoptera</taxon>
        <taxon>Endopterygota</taxon>
        <taxon>Diptera</taxon>
        <taxon>Nematocera</taxon>
        <taxon>Culicoidea</taxon>
        <taxon>Culicidae</taxon>
        <taxon>Culicinae</taxon>
        <taxon>Aedini</taxon>
        <taxon>Aedes</taxon>
        <taxon>Stegomyia</taxon>
    </lineage>
</organism>
<dbReference type="PANTHER" id="PTHR11988">
    <property type="entry name" value="THYROTROPH EMBRYONIC FACTOR RELATED"/>
    <property type="match status" value="1"/>
</dbReference>
<dbReference type="InterPro" id="IPR004827">
    <property type="entry name" value="bZIP"/>
</dbReference>
<accession>A0ABM1YIZ9</accession>
<name>A0ABM1YIZ9_AEDAL</name>
<evidence type="ECO:0000256" key="6">
    <source>
        <dbReference type="SAM" id="Coils"/>
    </source>
</evidence>
<feature type="compositionally biased region" description="Polar residues" evidence="7">
    <location>
        <begin position="163"/>
        <end position="178"/>
    </location>
</feature>
<evidence type="ECO:0000259" key="8">
    <source>
        <dbReference type="PROSITE" id="PS50217"/>
    </source>
</evidence>
<feature type="region of interest" description="Disordered" evidence="7">
    <location>
        <begin position="1"/>
        <end position="104"/>
    </location>
</feature>
<keyword evidence="2" id="KW-0805">Transcription regulation</keyword>
<dbReference type="Pfam" id="PF07716">
    <property type="entry name" value="bZIP_2"/>
    <property type="match status" value="1"/>
</dbReference>
<feature type="region of interest" description="Disordered" evidence="7">
    <location>
        <begin position="163"/>
        <end position="237"/>
    </location>
</feature>
<dbReference type="CDD" id="cd14695">
    <property type="entry name" value="bZIP_HLF"/>
    <property type="match status" value="1"/>
</dbReference>
<reference evidence="9" key="2">
    <citation type="submission" date="2025-05" db="UniProtKB">
        <authorList>
            <consortium name="EnsemblMetazoa"/>
        </authorList>
    </citation>
    <scope>IDENTIFICATION</scope>
    <source>
        <strain evidence="9">Foshan</strain>
    </source>
</reference>
<evidence type="ECO:0000256" key="7">
    <source>
        <dbReference type="SAM" id="MobiDB-lite"/>
    </source>
</evidence>
<dbReference type="EnsemblMetazoa" id="AALFPA23_009580.R13228">
    <property type="protein sequence ID" value="AALFPA23_009580.P13228"/>
    <property type="gene ID" value="AALFPA23_009580"/>
</dbReference>
<reference evidence="10" key="1">
    <citation type="journal article" date="2015" name="Proc. Natl. Acad. Sci. U.S.A.">
        <title>Genome sequence of the Asian Tiger mosquito, Aedes albopictus, reveals insights into its biology, genetics, and evolution.</title>
        <authorList>
            <person name="Chen X.G."/>
            <person name="Jiang X."/>
            <person name="Gu J."/>
            <person name="Xu M."/>
            <person name="Wu Y."/>
            <person name="Deng Y."/>
            <person name="Zhang C."/>
            <person name="Bonizzoni M."/>
            <person name="Dermauw W."/>
            <person name="Vontas J."/>
            <person name="Armbruster P."/>
            <person name="Huang X."/>
            <person name="Yang Y."/>
            <person name="Zhang H."/>
            <person name="He W."/>
            <person name="Peng H."/>
            <person name="Liu Y."/>
            <person name="Wu K."/>
            <person name="Chen J."/>
            <person name="Lirakis M."/>
            <person name="Topalis P."/>
            <person name="Van Leeuwen T."/>
            <person name="Hall A.B."/>
            <person name="Jiang X."/>
            <person name="Thorpe C."/>
            <person name="Mueller R.L."/>
            <person name="Sun C."/>
            <person name="Waterhouse R.M."/>
            <person name="Yan G."/>
            <person name="Tu Z.J."/>
            <person name="Fang X."/>
            <person name="James A.A."/>
        </authorList>
    </citation>
    <scope>NUCLEOTIDE SEQUENCE [LARGE SCALE GENOMIC DNA]</scope>
    <source>
        <strain evidence="10">Foshan</strain>
    </source>
</reference>
<evidence type="ECO:0000256" key="3">
    <source>
        <dbReference type="ARBA" id="ARBA00023125"/>
    </source>
</evidence>